<feature type="compositionally biased region" description="Pro residues" evidence="1">
    <location>
        <begin position="48"/>
        <end position="60"/>
    </location>
</feature>
<sequence>MRARGPRDTPGTRSERTYRMGSGQNKSARAVGRRTGGLTRPTAFPSGGPRPGPAGPGESP</sequence>
<proteinExistence type="predicted"/>
<feature type="region of interest" description="Disordered" evidence="1">
    <location>
        <begin position="1"/>
        <end position="60"/>
    </location>
</feature>
<evidence type="ECO:0000256" key="1">
    <source>
        <dbReference type="SAM" id="MobiDB-lite"/>
    </source>
</evidence>
<dbReference type="EMBL" id="JNAD02000008">
    <property type="protein sequence ID" value="RKM94413.1"/>
    <property type="molecule type" value="Genomic_DNA"/>
</dbReference>
<protein>
    <submittedName>
        <fullName evidence="2">Uncharacterized protein</fullName>
    </submittedName>
</protein>
<dbReference type="Proteomes" id="UP000028058">
    <property type="component" value="Unassembled WGS sequence"/>
</dbReference>
<accession>A0A3R7IR71</accession>
<dbReference type="AlphaFoldDB" id="A0A3R7IR71"/>
<name>A0A3R7IR71_9ACTN</name>
<keyword evidence="3" id="KW-1185">Reference proteome</keyword>
<comment type="caution">
    <text evidence="2">The sequence shown here is derived from an EMBL/GenBank/DDBJ whole genome shotgun (WGS) entry which is preliminary data.</text>
</comment>
<organism evidence="2 3">
    <name type="scientific">Streptomyces xinghaiensis</name>
    <dbReference type="NCBI Taxonomy" id="1038928"/>
    <lineage>
        <taxon>Bacteria</taxon>
        <taxon>Bacillati</taxon>
        <taxon>Actinomycetota</taxon>
        <taxon>Actinomycetes</taxon>
        <taxon>Kitasatosporales</taxon>
        <taxon>Streptomycetaceae</taxon>
        <taxon>Streptomyces</taxon>
    </lineage>
</organism>
<evidence type="ECO:0000313" key="3">
    <source>
        <dbReference type="Proteomes" id="UP000028058"/>
    </source>
</evidence>
<reference evidence="2 3" key="1">
    <citation type="journal article" date="2014" name="Genome Announc.">
        <title>Draft Genome Sequence of Streptomyces fradiae ATCC 19609, a Strain Highly Sensitive to Antibiotics.</title>
        <authorList>
            <person name="Bekker O.B."/>
            <person name="Klimina K.M."/>
            <person name="Vatlin A.A."/>
            <person name="Zakharevich N.V."/>
            <person name="Kasianov A.S."/>
            <person name="Danilenko V.N."/>
        </authorList>
    </citation>
    <scope>NUCLEOTIDE SEQUENCE [LARGE SCALE GENOMIC DNA]</scope>
    <source>
        <strain evidence="2 3">ATCC 19609</strain>
    </source>
</reference>
<gene>
    <name evidence="2" type="ORF">SFRA_018150</name>
</gene>
<evidence type="ECO:0000313" key="2">
    <source>
        <dbReference type="EMBL" id="RKM94413.1"/>
    </source>
</evidence>